<keyword evidence="1" id="KW-0472">Membrane</keyword>
<keyword evidence="2" id="KW-0732">Signal</keyword>
<protein>
    <recommendedName>
        <fullName evidence="5">LysM domain-containing protein</fullName>
    </recommendedName>
</protein>
<name>A0A250XCW5_9CHLO</name>
<keyword evidence="1" id="KW-0812">Transmembrane</keyword>
<dbReference type="OrthoDB" id="532218at2759"/>
<evidence type="ECO:0000313" key="3">
    <source>
        <dbReference type="EMBL" id="GAX80729.1"/>
    </source>
</evidence>
<keyword evidence="1" id="KW-1133">Transmembrane helix</keyword>
<dbReference type="EMBL" id="BEGY01000056">
    <property type="protein sequence ID" value="GAX80729.1"/>
    <property type="molecule type" value="Genomic_DNA"/>
</dbReference>
<evidence type="ECO:0000313" key="4">
    <source>
        <dbReference type="Proteomes" id="UP000232323"/>
    </source>
</evidence>
<feature type="chain" id="PRO_5012242120" description="LysM domain-containing protein" evidence="2">
    <location>
        <begin position="22"/>
        <end position="181"/>
    </location>
</feature>
<evidence type="ECO:0000256" key="1">
    <source>
        <dbReference type="SAM" id="Phobius"/>
    </source>
</evidence>
<evidence type="ECO:0000256" key="2">
    <source>
        <dbReference type="SAM" id="SignalP"/>
    </source>
</evidence>
<evidence type="ECO:0008006" key="5">
    <source>
        <dbReference type="Google" id="ProtNLM"/>
    </source>
</evidence>
<accession>A0A250XCW5</accession>
<organism evidence="3 4">
    <name type="scientific">Chlamydomonas eustigma</name>
    <dbReference type="NCBI Taxonomy" id="1157962"/>
    <lineage>
        <taxon>Eukaryota</taxon>
        <taxon>Viridiplantae</taxon>
        <taxon>Chlorophyta</taxon>
        <taxon>core chlorophytes</taxon>
        <taxon>Chlorophyceae</taxon>
        <taxon>CS clade</taxon>
        <taxon>Chlamydomonadales</taxon>
        <taxon>Chlamydomonadaceae</taxon>
        <taxon>Chlamydomonas</taxon>
    </lineage>
</organism>
<keyword evidence="4" id="KW-1185">Reference proteome</keyword>
<feature type="transmembrane region" description="Helical" evidence="1">
    <location>
        <begin position="114"/>
        <end position="134"/>
    </location>
</feature>
<gene>
    <name evidence="3" type="ORF">CEUSTIGMA_g8164.t1</name>
</gene>
<reference evidence="3 4" key="1">
    <citation type="submission" date="2017-08" db="EMBL/GenBank/DDBJ databases">
        <title>Acidophilic green algal genome provides insights into adaptation to an acidic environment.</title>
        <authorList>
            <person name="Hirooka S."/>
            <person name="Hirose Y."/>
            <person name="Kanesaki Y."/>
            <person name="Higuchi S."/>
            <person name="Fujiwara T."/>
            <person name="Onuma R."/>
            <person name="Era A."/>
            <person name="Ohbayashi R."/>
            <person name="Uzuka A."/>
            <person name="Nozaki H."/>
            <person name="Yoshikawa H."/>
            <person name="Miyagishima S.Y."/>
        </authorList>
    </citation>
    <scope>NUCLEOTIDE SEQUENCE [LARGE SCALE GENOMIC DNA]</scope>
    <source>
        <strain evidence="3 4">NIES-2499</strain>
    </source>
</reference>
<comment type="caution">
    <text evidence="3">The sequence shown here is derived from an EMBL/GenBank/DDBJ whole genome shotgun (WGS) entry which is preliminary data.</text>
</comment>
<dbReference type="AlphaFoldDB" id="A0A250XCW5"/>
<feature type="signal peptide" evidence="2">
    <location>
        <begin position="1"/>
        <end position="21"/>
    </location>
</feature>
<proteinExistence type="predicted"/>
<dbReference type="Proteomes" id="UP000232323">
    <property type="component" value="Unassembled WGS sequence"/>
</dbReference>
<sequence>MKQKALAFLGVPLVILLVCSGVWFHHQHSEHLHRASGSITEEDHAIFMKSGIDCEEAYHIQGYEGPETVLRMFSMTQLTFRQLNPGVGMNPQMGTVLCVKGAIGVSTKVTPFHWFWPVTLAILGALGFTVSWLLKHYFSTSPASGGTKQVLPSTGYAATYESAAAGVPEKEQLLLLPSLQT</sequence>